<evidence type="ECO:0000259" key="8">
    <source>
        <dbReference type="PROSITE" id="PS50835"/>
    </source>
</evidence>
<dbReference type="Pfam" id="PF07679">
    <property type="entry name" value="I-set"/>
    <property type="match status" value="1"/>
</dbReference>
<dbReference type="GO" id="GO:0005886">
    <property type="term" value="C:plasma membrane"/>
    <property type="evidence" value="ECO:0007669"/>
    <property type="project" value="TreeGrafter"/>
</dbReference>
<dbReference type="EMBL" id="BGZK01001760">
    <property type="protein sequence ID" value="GBP85803.1"/>
    <property type="molecule type" value="Genomic_DNA"/>
</dbReference>
<dbReference type="Pfam" id="PF13927">
    <property type="entry name" value="Ig_3"/>
    <property type="match status" value="2"/>
</dbReference>
<organism evidence="9 10">
    <name type="scientific">Eumeta variegata</name>
    <name type="common">Bagworm moth</name>
    <name type="synonym">Eumeta japonica</name>
    <dbReference type="NCBI Taxonomy" id="151549"/>
    <lineage>
        <taxon>Eukaryota</taxon>
        <taxon>Metazoa</taxon>
        <taxon>Ecdysozoa</taxon>
        <taxon>Arthropoda</taxon>
        <taxon>Hexapoda</taxon>
        <taxon>Insecta</taxon>
        <taxon>Pterygota</taxon>
        <taxon>Neoptera</taxon>
        <taxon>Endopterygota</taxon>
        <taxon>Lepidoptera</taxon>
        <taxon>Glossata</taxon>
        <taxon>Ditrysia</taxon>
        <taxon>Tineoidea</taxon>
        <taxon>Psychidae</taxon>
        <taxon>Oiketicinae</taxon>
        <taxon>Eumeta</taxon>
    </lineage>
</organism>
<dbReference type="InterPro" id="IPR036179">
    <property type="entry name" value="Ig-like_dom_sf"/>
</dbReference>
<dbReference type="PANTHER" id="PTHR10075">
    <property type="entry name" value="BASIGIN RELATED"/>
    <property type="match status" value="1"/>
</dbReference>
<dbReference type="STRING" id="151549.A0A4C1ZF66"/>
<evidence type="ECO:0000256" key="5">
    <source>
        <dbReference type="ARBA" id="ARBA00023319"/>
    </source>
</evidence>
<dbReference type="SMART" id="SM00408">
    <property type="entry name" value="IGc2"/>
    <property type="match status" value="3"/>
</dbReference>
<keyword evidence="2" id="KW-0964">Secreted</keyword>
<dbReference type="FunFam" id="2.60.40.10:FF:000032">
    <property type="entry name" value="palladin isoform X1"/>
    <property type="match status" value="1"/>
</dbReference>
<name>A0A4C1ZF66_EUMVA</name>
<evidence type="ECO:0000256" key="6">
    <source>
        <dbReference type="ARBA" id="ARBA00061228"/>
    </source>
</evidence>
<dbReference type="GO" id="GO:0007411">
    <property type="term" value="P:axon guidance"/>
    <property type="evidence" value="ECO:0007669"/>
    <property type="project" value="TreeGrafter"/>
</dbReference>
<dbReference type="GO" id="GO:0005576">
    <property type="term" value="C:extracellular region"/>
    <property type="evidence" value="ECO:0007669"/>
    <property type="project" value="UniProtKB-SubCell"/>
</dbReference>
<dbReference type="SMART" id="SM00409">
    <property type="entry name" value="IG"/>
    <property type="match status" value="3"/>
</dbReference>
<evidence type="ECO:0000256" key="1">
    <source>
        <dbReference type="ARBA" id="ARBA00004613"/>
    </source>
</evidence>
<dbReference type="InterPro" id="IPR013783">
    <property type="entry name" value="Ig-like_fold"/>
</dbReference>
<keyword evidence="4" id="KW-0325">Glycoprotein</keyword>
<dbReference type="InterPro" id="IPR013098">
    <property type="entry name" value="Ig_I-set"/>
</dbReference>
<evidence type="ECO:0000313" key="10">
    <source>
        <dbReference type="Proteomes" id="UP000299102"/>
    </source>
</evidence>
<dbReference type="InterPro" id="IPR003598">
    <property type="entry name" value="Ig_sub2"/>
</dbReference>
<evidence type="ECO:0000313" key="9">
    <source>
        <dbReference type="EMBL" id="GBP85803.1"/>
    </source>
</evidence>
<dbReference type="GO" id="GO:0030424">
    <property type="term" value="C:axon"/>
    <property type="evidence" value="ECO:0007669"/>
    <property type="project" value="TreeGrafter"/>
</dbReference>
<feature type="domain" description="Ig-like" evidence="8">
    <location>
        <begin position="192"/>
        <end position="288"/>
    </location>
</feature>
<keyword evidence="3" id="KW-1015">Disulfide bond</keyword>
<comment type="subcellular location">
    <subcellularLocation>
        <location evidence="1">Secreted</location>
    </subcellularLocation>
</comment>
<dbReference type="InterPro" id="IPR003599">
    <property type="entry name" value="Ig_sub"/>
</dbReference>
<gene>
    <name evidence="9" type="primary">Dscam2</name>
    <name evidence="9" type="ORF">EVAR_77908_1</name>
</gene>
<dbReference type="Proteomes" id="UP000299102">
    <property type="component" value="Unassembled WGS sequence"/>
</dbReference>
<evidence type="ECO:0000256" key="4">
    <source>
        <dbReference type="ARBA" id="ARBA00023180"/>
    </source>
</evidence>
<reference evidence="9 10" key="1">
    <citation type="journal article" date="2019" name="Commun. Biol.">
        <title>The bagworm genome reveals a unique fibroin gene that provides high tensile strength.</title>
        <authorList>
            <person name="Kono N."/>
            <person name="Nakamura H."/>
            <person name="Ohtoshi R."/>
            <person name="Tomita M."/>
            <person name="Numata K."/>
            <person name="Arakawa K."/>
        </authorList>
    </citation>
    <scope>NUCLEOTIDE SEQUENCE [LARGE SCALE GENOMIC DNA]</scope>
</reference>
<dbReference type="GO" id="GO:0098632">
    <property type="term" value="F:cell-cell adhesion mediator activity"/>
    <property type="evidence" value="ECO:0007669"/>
    <property type="project" value="TreeGrafter"/>
</dbReference>
<feature type="domain" description="Ig-like" evidence="8">
    <location>
        <begin position="98"/>
        <end position="186"/>
    </location>
</feature>
<proteinExistence type="inferred from homology"/>
<evidence type="ECO:0000256" key="3">
    <source>
        <dbReference type="ARBA" id="ARBA00023157"/>
    </source>
</evidence>
<dbReference type="PROSITE" id="PS50835">
    <property type="entry name" value="IG_LIKE"/>
    <property type="match status" value="3"/>
</dbReference>
<dbReference type="OrthoDB" id="5969272at2759"/>
<evidence type="ECO:0000256" key="2">
    <source>
        <dbReference type="ARBA" id="ARBA00022525"/>
    </source>
</evidence>
<dbReference type="Gene3D" id="2.60.40.10">
    <property type="entry name" value="Immunoglobulins"/>
    <property type="match status" value="3"/>
</dbReference>
<dbReference type="PANTHER" id="PTHR10075:SF100">
    <property type="entry name" value="FASCICLIN-2"/>
    <property type="match status" value="1"/>
</dbReference>
<dbReference type="GO" id="GO:0007156">
    <property type="term" value="P:homophilic cell adhesion via plasma membrane adhesion molecules"/>
    <property type="evidence" value="ECO:0007669"/>
    <property type="project" value="TreeGrafter"/>
</dbReference>
<keyword evidence="10" id="KW-1185">Reference proteome</keyword>
<dbReference type="FunFam" id="2.60.40.10:FF:000333">
    <property type="entry name" value="Down syndrome cell adhesion molecule"/>
    <property type="match status" value="1"/>
</dbReference>
<dbReference type="AlphaFoldDB" id="A0A4C1ZF66"/>
<dbReference type="SUPFAM" id="SSF48726">
    <property type="entry name" value="Immunoglobulin"/>
    <property type="match status" value="3"/>
</dbReference>
<accession>A0A4C1ZF66</accession>
<dbReference type="FunFam" id="2.60.40.10:FF:000104">
    <property type="entry name" value="Down syndrome cell adhesion molecule b"/>
    <property type="match status" value="1"/>
</dbReference>
<feature type="domain" description="Ig-like" evidence="8">
    <location>
        <begin position="7"/>
        <end position="93"/>
    </location>
</feature>
<keyword evidence="5" id="KW-0393">Immunoglobulin domain</keyword>
<dbReference type="GO" id="GO:0070593">
    <property type="term" value="P:dendrite self-avoidance"/>
    <property type="evidence" value="ECO:0007669"/>
    <property type="project" value="TreeGrafter"/>
</dbReference>
<comment type="caution">
    <text evidence="9">The sequence shown here is derived from an EMBL/GenBank/DDBJ whole genome shotgun (WGS) entry which is preliminary data.</text>
</comment>
<protein>
    <recommendedName>
        <fullName evidence="7">Hemolin</fullName>
    </recommendedName>
</protein>
<comment type="similarity">
    <text evidence="6">Belongs to the hemolin family.</text>
</comment>
<dbReference type="InterPro" id="IPR007110">
    <property type="entry name" value="Ig-like_dom"/>
</dbReference>
<evidence type="ECO:0000256" key="7">
    <source>
        <dbReference type="ARBA" id="ARBA00068688"/>
    </source>
</evidence>
<sequence length="323" mass="35018">MTVVSPPVLSPINFPPGLRAGERAQLTCTVTSGDMPVYFSWLKDQMPITSVEERSAEFISLLLFKSLTAAHSGVYTCVVTNAAGKANTSAELAIKVPPYWQVEPTDTSVLLGGSLTIICEARGHPPPTIYWSRISGSSESSLGSVTDPVVLRNGSLRVEAARADHSGRYVCRADNGVSPPLTKQLTFHVNEPARFDAPSANVTARLGEAVRLACEARGDPPLATAWSHSGRALPNSDYRMSISETRSAEGLRSELVIERADRRDSGTYRCQASNPYGKSDHFVHLAVQVGTSYHRIGIGIENTLWIRKKSVTEIGIKNERKIA</sequence>